<name>A0A158GMF3_CABSO</name>
<dbReference type="Pfam" id="PF14384">
    <property type="entry name" value="BrnA_antitoxin"/>
    <property type="match status" value="1"/>
</dbReference>
<evidence type="ECO:0000313" key="1">
    <source>
        <dbReference type="EMBL" id="SAL33037.1"/>
    </source>
</evidence>
<dbReference type="InterPro" id="IPR025528">
    <property type="entry name" value="BrnA_antitoxin"/>
</dbReference>
<dbReference type="RefSeq" id="WP_060856270.1">
    <property type="nucleotide sequence ID" value="NZ_FCOC02000008.1"/>
</dbReference>
<evidence type="ECO:0008006" key="3">
    <source>
        <dbReference type="Google" id="ProtNLM"/>
    </source>
</evidence>
<accession>A0A158GMF3</accession>
<dbReference type="OrthoDB" id="9796641at2"/>
<sequence length="97" mass="11151">MNKHSKTEALDDNPEWTDAEFAQARPAAEVLPELYGQERARELMRPRGRPKLENPKLPVKLRIDPDVVDAYKAQGDGWQTRMNAALRHYAKSHGLMR</sequence>
<gene>
    <name evidence="1" type="ORF">AWB64_03115</name>
</gene>
<dbReference type="AlphaFoldDB" id="A0A158GMF3"/>
<organism evidence="1 2">
    <name type="scientific">Caballeronia sordidicola</name>
    <name type="common">Burkholderia sordidicola</name>
    <dbReference type="NCBI Taxonomy" id="196367"/>
    <lineage>
        <taxon>Bacteria</taxon>
        <taxon>Pseudomonadati</taxon>
        <taxon>Pseudomonadota</taxon>
        <taxon>Betaproteobacteria</taxon>
        <taxon>Burkholderiales</taxon>
        <taxon>Burkholderiaceae</taxon>
        <taxon>Caballeronia</taxon>
    </lineage>
</organism>
<protein>
    <recommendedName>
        <fullName evidence="3">BrnA antitoxin of type II toxin-antitoxin system</fullName>
    </recommendedName>
</protein>
<proteinExistence type="predicted"/>
<dbReference type="Proteomes" id="UP000054893">
    <property type="component" value="Unassembled WGS sequence"/>
</dbReference>
<reference evidence="1 2" key="1">
    <citation type="submission" date="2016-01" db="EMBL/GenBank/DDBJ databases">
        <authorList>
            <person name="Oliw E.H."/>
        </authorList>
    </citation>
    <scope>NUCLEOTIDE SEQUENCE [LARGE SCALE GENOMIC DNA]</scope>
    <source>
        <strain evidence="1">LMG 22029</strain>
    </source>
</reference>
<dbReference type="EMBL" id="FCOC02000008">
    <property type="protein sequence ID" value="SAL33037.1"/>
    <property type="molecule type" value="Genomic_DNA"/>
</dbReference>
<evidence type="ECO:0000313" key="2">
    <source>
        <dbReference type="Proteomes" id="UP000054893"/>
    </source>
</evidence>